<proteinExistence type="predicted"/>
<evidence type="ECO:0000256" key="5">
    <source>
        <dbReference type="ARBA" id="ARBA00023136"/>
    </source>
</evidence>
<gene>
    <name evidence="8" type="ORF">FFLO_06517</name>
</gene>
<evidence type="ECO:0000256" key="1">
    <source>
        <dbReference type="ARBA" id="ARBA00004141"/>
    </source>
</evidence>
<feature type="transmembrane region" description="Helical" evidence="7">
    <location>
        <begin position="195"/>
        <end position="212"/>
    </location>
</feature>
<keyword evidence="9" id="KW-1185">Reference proteome</keyword>
<dbReference type="InterPro" id="IPR011701">
    <property type="entry name" value="MFS"/>
</dbReference>
<evidence type="ECO:0000256" key="6">
    <source>
        <dbReference type="SAM" id="MobiDB-lite"/>
    </source>
</evidence>
<feature type="compositionally biased region" description="Basic and acidic residues" evidence="6">
    <location>
        <begin position="321"/>
        <end position="330"/>
    </location>
</feature>
<dbReference type="PANTHER" id="PTHR43791">
    <property type="entry name" value="PERMEASE-RELATED"/>
    <property type="match status" value="1"/>
</dbReference>
<feature type="transmembrane region" description="Helical" evidence="7">
    <location>
        <begin position="144"/>
        <end position="163"/>
    </location>
</feature>
<evidence type="ECO:0000256" key="3">
    <source>
        <dbReference type="ARBA" id="ARBA00022692"/>
    </source>
</evidence>
<dbReference type="InterPro" id="IPR036259">
    <property type="entry name" value="MFS_trans_sf"/>
</dbReference>
<name>A0A8K0JF86_9TREE</name>
<sequence>MAIWQGAITLSAVFGGPFAASILETMGGIANLPSWKWFLLIEGAISIFVGVASYWFLPNWTNNTPWLTLEETEMAQYRIVKSAGGIDEMQGDYTLFQGAKLAAKDPFTWLFAALHFFLIVGQAYKEFLPSILHTFGESKLTTYLLQSPCYFLGYLATLGVGWSSGRFKEFTYHTAVPLVLSIVGVAMMISTENIGVRYTGICFLIMGTASGLNMQVSWETTVIPSPRHKKAAVIAIANICKSIPVAFQIVDRTDHPSMYTVSSTSHWFSPYFFLRNQEPLYRLAGGLLLVGCGASILSVLAVRWRVNRLNKVLDSQNDVENEQRRERGQADKSQAWRFPI</sequence>
<evidence type="ECO:0000256" key="7">
    <source>
        <dbReference type="SAM" id="Phobius"/>
    </source>
</evidence>
<feature type="transmembrane region" description="Helical" evidence="7">
    <location>
        <begin position="35"/>
        <end position="57"/>
    </location>
</feature>
<evidence type="ECO:0000256" key="2">
    <source>
        <dbReference type="ARBA" id="ARBA00022448"/>
    </source>
</evidence>
<dbReference type="Gene3D" id="1.20.1250.20">
    <property type="entry name" value="MFS general substrate transporter like domains"/>
    <property type="match status" value="1"/>
</dbReference>
<accession>A0A8K0JF86</accession>
<feature type="region of interest" description="Disordered" evidence="6">
    <location>
        <begin position="318"/>
        <end position="340"/>
    </location>
</feature>
<evidence type="ECO:0000256" key="4">
    <source>
        <dbReference type="ARBA" id="ARBA00022989"/>
    </source>
</evidence>
<keyword evidence="2" id="KW-0813">Transport</keyword>
<dbReference type="PANTHER" id="PTHR43791:SF13">
    <property type="entry name" value="MAJOR FACILITATOR SUPERFAMILY (MFS) PROFILE DOMAIN-CONTAINING PROTEIN"/>
    <property type="match status" value="1"/>
</dbReference>
<dbReference type="Pfam" id="PF07690">
    <property type="entry name" value="MFS_1"/>
    <property type="match status" value="1"/>
</dbReference>
<protein>
    <submittedName>
        <fullName evidence="8">Uncharacterized protein</fullName>
    </submittedName>
</protein>
<feature type="transmembrane region" description="Helical" evidence="7">
    <location>
        <begin position="280"/>
        <end position="302"/>
    </location>
</feature>
<feature type="transmembrane region" description="Helical" evidence="7">
    <location>
        <begin position="107"/>
        <end position="124"/>
    </location>
</feature>
<keyword evidence="4 7" id="KW-1133">Transmembrane helix</keyword>
<dbReference type="GO" id="GO:0016020">
    <property type="term" value="C:membrane"/>
    <property type="evidence" value="ECO:0007669"/>
    <property type="project" value="UniProtKB-SubCell"/>
</dbReference>
<dbReference type="AlphaFoldDB" id="A0A8K0JF86"/>
<keyword evidence="5 7" id="KW-0472">Membrane</keyword>
<evidence type="ECO:0000313" key="8">
    <source>
        <dbReference type="EMBL" id="KAG7527921.1"/>
    </source>
</evidence>
<organism evidence="8 9">
    <name type="scientific">Filobasidium floriforme</name>
    <dbReference type="NCBI Taxonomy" id="5210"/>
    <lineage>
        <taxon>Eukaryota</taxon>
        <taxon>Fungi</taxon>
        <taxon>Dikarya</taxon>
        <taxon>Basidiomycota</taxon>
        <taxon>Agaricomycotina</taxon>
        <taxon>Tremellomycetes</taxon>
        <taxon>Filobasidiales</taxon>
        <taxon>Filobasidiaceae</taxon>
        <taxon>Filobasidium</taxon>
    </lineage>
</organism>
<comment type="subcellular location">
    <subcellularLocation>
        <location evidence="1">Membrane</location>
        <topology evidence="1">Multi-pass membrane protein</topology>
    </subcellularLocation>
</comment>
<reference evidence="8" key="1">
    <citation type="submission" date="2020-04" db="EMBL/GenBank/DDBJ databases">
        <title>Analysis of mating type loci in Filobasidium floriforme.</title>
        <authorList>
            <person name="Nowrousian M."/>
        </authorList>
    </citation>
    <scope>NUCLEOTIDE SEQUENCE</scope>
    <source>
        <strain evidence="8">CBS 6242</strain>
    </source>
</reference>
<feature type="transmembrane region" description="Helical" evidence="7">
    <location>
        <begin position="170"/>
        <end position="189"/>
    </location>
</feature>
<dbReference type="SUPFAM" id="SSF103473">
    <property type="entry name" value="MFS general substrate transporter"/>
    <property type="match status" value="1"/>
</dbReference>
<feature type="transmembrane region" description="Helical" evidence="7">
    <location>
        <begin position="232"/>
        <end position="250"/>
    </location>
</feature>
<comment type="caution">
    <text evidence="8">The sequence shown here is derived from an EMBL/GenBank/DDBJ whole genome shotgun (WGS) entry which is preliminary data.</text>
</comment>
<dbReference type="GO" id="GO:0022857">
    <property type="term" value="F:transmembrane transporter activity"/>
    <property type="evidence" value="ECO:0007669"/>
    <property type="project" value="InterPro"/>
</dbReference>
<keyword evidence="3 7" id="KW-0812">Transmembrane</keyword>
<dbReference type="EMBL" id="JABELV010000219">
    <property type="protein sequence ID" value="KAG7527921.1"/>
    <property type="molecule type" value="Genomic_DNA"/>
</dbReference>
<evidence type="ECO:0000313" key="9">
    <source>
        <dbReference type="Proteomes" id="UP000812966"/>
    </source>
</evidence>
<dbReference type="Proteomes" id="UP000812966">
    <property type="component" value="Unassembled WGS sequence"/>
</dbReference>